<sequence>MLSFDDDLESLYSKAEDIFKRMNAQGQEKGHVEVLREMSERIKAHGIEEERVVSERSPSLKEDTLGGLNGAIALNSPPHSALISSPECREEGDGGNRLGTMIECCIRDEGFAGEAFTPHGPDVEKESDYETHWEQPRSLDLSNSRICGHRGESLLAQGDDITLVEHGRFAFTLQERRLTTCTTICKE</sequence>
<dbReference type="STRING" id="29170.A0A368GAB2"/>
<name>A0A368GAB2_ANCCA</name>
<keyword evidence="2" id="KW-1185">Reference proteome</keyword>
<dbReference type="OrthoDB" id="5873279at2759"/>
<evidence type="ECO:0000313" key="1">
    <source>
        <dbReference type="EMBL" id="RCN41312.1"/>
    </source>
</evidence>
<proteinExistence type="predicted"/>
<protein>
    <submittedName>
        <fullName evidence="1">Uncharacterized protein</fullName>
    </submittedName>
</protein>
<accession>A0A368GAB2</accession>
<comment type="caution">
    <text evidence="1">The sequence shown here is derived from an EMBL/GenBank/DDBJ whole genome shotgun (WGS) entry which is preliminary data.</text>
</comment>
<organism evidence="1 2">
    <name type="scientific">Ancylostoma caninum</name>
    <name type="common">Dog hookworm</name>
    <dbReference type="NCBI Taxonomy" id="29170"/>
    <lineage>
        <taxon>Eukaryota</taxon>
        <taxon>Metazoa</taxon>
        <taxon>Ecdysozoa</taxon>
        <taxon>Nematoda</taxon>
        <taxon>Chromadorea</taxon>
        <taxon>Rhabditida</taxon>
        <taxon>Rhabditina</taxon>
        <taxon>Rhabditomorpha</taxon>
        <taxon>Strongyloidea</taxon>
        <taxon>Ancylostomatidae</taxon>
        <taxon>Ancylostomatinae</taxon>
        <taxon>Ancylostoma</taxon>
    </lineage>
</organism>
<dbReference type="EMBL" id="JOJR01000241">
    <property type="protein sequence ID" value="RCN41312.1"/>
    <property type="molecule type" value="Genomic_DNA"/>
</dbReference>
<reference evidence="1 2" key="1">
    <citation type="submission" date="2014-10" db="EMBL/GenBank/DDBJ databases">
        <title>Draft genome of the hookworm Ancylostoma caninum.</title>
        <authorList>
            <person name="Mitreva M."/>
        </authorList>
    </citation>
    <scope>NUCLEOTIDE SEQUENCE [LARGE SCALE GENOMIC DNA]</scope>
    <source>
        <strain evidence="1 2">Baltimore</strain>
    </source>
</reference>
<gene>
    <name evidence="1" type="ORF">ANCCAN_12736</name>
</gene>
<evidence type="ECO:0000313" key="2">
    <source>
        <dbReference type="Proteomes" id="UP000252519"/>
    </source>
</evidence>
<dbReference type="AlphaFoldDB" id="A0A368GAB2"/>
<dbReference type="Proteomes" id="UP000252519">
    <property type="component" value="Unassembled WGS sequence"/>
</dbReference>